<evidence type="ECO:0000313" key="1">
    <source>
        <dbReference type="EMBL" id="AKH47445.1"/>
    </source>
</evidence>
<reference evidence="1" key="1">
    <citation type="journal article" date="2015" name="Front. Microbiol.">
        <title>Combining genomic sequencing methods to explore viral diversity and reveal potential virus-host interactions.</title>
        <authorList>
            <person name="Chow C.E."/>
            <person name="Winget D.M."/>
            <person name="White R.A.III."/>
            <person name="Hallam S.J."/>
            <person name="Suttle C.A."/>
        </authorList>
    </citation>
    <scope>NUCLEOTIDE SEQUENCE</scope>
    <source>
        <strain evidence="1">H4084988</strain>
    </source>
</reference>
<proteinExistence type="predicted"/>
<organism evidence="1">
    <name type="scientific">uncultured marine virus</name>
    <dbReference type="NCBI Taxonomy" id="186617"/>
    <lineage>
        <taxon>Viruses</taxon>
        <taxon>environmental samples</taxon>
    </lineage>
</organism>
<protein>
    <submittedName>
        <fullName evidence="1">Uncharacterized protein</fullName>
    </submittedName>
</protein>
<name>A0A0F7L6F8_9VIRU</name>
<dbReference type="EMBL" id="KR029594">
    <property type="protein sequence ID" value="AKH47445.1"/>
    <property type="molecule type" value="Genomic_DNA"/>
</dbReference>
<sequence>MKIRKDITYEERGKIIDLASRPIYSNSQDIVLIGTDLDKDGINDMDALDVTELARNISDNLCLGKKKRSY</sequence>
<reference evidence="1" key="2">
    <citation type="submission" date="2015-03" db="EMBL/GenBank/DDBJ databases">
        <authorList>
            <person name="Chow C.-E.T."/>
            <person name="Winget D.M."/>
            <person name="White R.A.III."/>
            <person name="Hallam S.J."/>
            <person name="Suttle C.A."/>
        </authorList>
    </citation>
    <scope>NUCLEOTIDE SEQUENCE</scope>
    <source>
        <strain evidence="1">H4084988</strain>
    </source>
</reference>
<accession>A0A0F7L6F8</accession>